<sequence>MRVLKKVLQASYAGTIQIALKPAKLLSKTDLGVLQVLVIYLVANRNNIDSEPRSLLTGFAKRLTISMGLHKEGDLQDLVFICS</sequence>
<dbReference type="EMBL" id="JAFIMR010000012">
    <property type="protein sequence ID" value="KAI1871871.1"/>
    <property type="molecule type" value="Genomic_DNA"/>
</dbReference>
<evidence type="ECO:0000313" key="1">
    <source>
        <dbReference type="EMBL" id="KAI1871871.1"/>
    </source>
</evidence>
<proteinExistence type="predicted"/>
<dbReference type="Proteomes" id="UP000829685">
    <property type="component" value="Unassembled WGS sequence"/>
</dbReference>
<evidence type="ECO:0000313" key="2">
    <source>
        <dbReference type="Proteomes" id="UP000829685"/>
    </source>
</evidence>
<keyword evidence="2" id="KW-1185">Reference proteome</keyword>
<dbReference type="AlphaFoldDB" id="A0A9P9WN38"/>
<gene>
    <name evidence="1" type="ORF">JX265_005857</name>
</gene>
<organism evidence="1 2">
    <name type="scientific">Neoarthrinium moseri</name>
    <dbReference type="NCBI Taxonomy" id="1658444"/>
    <lineage>
        <taxon>Eukaryota</taxon>
        <taxon>Fungi</taxon>
        <taxon>Dikarya</taxon>
        <taxon>Ascomycota</taxon>
        <taxon>Pezizomycotina</taxon>
        <taxon>Sordariomycetes</taxon>
        <taxon>Xylariomycetidae</taxon>
        <taxon>Amphisphaeriales</taxon>
        <taxon>Apiosporaceae</taxon>
        <taxon>Neoarthrinium</taxon>
    </lineage>
</organism>
<protein>
    <submittedName>
        <fullName evidence="1">Uncharacterized protein</fullName>
    </submittedName>
</protein>
<comment type="caution">
    <text evidence="1">The sequence shown here is derived from an EMBL/GenBank/DDBJ whole genome shotgun (WGS) entry which is preliminary data.</text>
</comment>
<accession>A0A9P9WN38</accession>
<reference evidence="1" key="1">
    <citation type="submission" date="2021-03" db="EMBL/GenBank/DDBJ databases">
        <title>Revisited historic fungal species revealed as producer of novel bioactive compounds through whole genome sequencing and comparative genomics.</title>
        <authorList>
            <person name="Vignolle G.A."/>
            <person name="Hochenegger N."/>
            <person name="Mach R.L."/>
            <person name="Mach-Aigner A.R."/>
            <person name="Javad Rahimi M."/>
            <person name="Salim K.A."/>
            <person name="Chan C.M."/>
            <person name="Lim L.B.L."/>
            <person name="Cai F."/>
            <person name="Druzhinina I.S."/>
            <person name="U'Ren J.M."/>
            <person name="Derntl C."/>
        </authorList>
    </citation>
    <scope>NUCLEOTIDE SEQUENCE</scope>
    <source>
        <strain evidence="1">TUCIM 5799</strain>
    </source>
</reference>
<name>A0A9P9WN38_9PEZI</name>